<dbReference type="InterPro" id="IPR002401">
    <property type="entry name" value="Cyt_P450_E_grp-I"/>
</dbReference>
<dbReference type="GO" id="GO:0005789">
    <property type="term" value="C:endoplasmic reticulum membrane"/>
    <property type="evidence" value="ECO:0007669"/>
    <property type="project" value="UniProtKB-SubCell"/>
</dbReference>
<feature type="binding site" description="axial binding residue" evidence="13">
    <location>
        <position position="443"/>
    </location>
    <ligand>
        <name>heme</name>
        <dbReference type="ChEBI" id="CHEBI:30413"/>
    </ligand>
    <ligandPart>
        <name>Fe</name>
        <dbReference type="ChEBI" id="CHEBI:18248"/>
    </ligandPart>
</feature>
<dbReference type="PANTHER" id="PTHR24289:SF1">
    <property type="entry name" value="STEROID 17-ALPHA-HYDROXYLASE_17,20 LYASE"/>
    <property type="match status" value="1"/>
</dbReference>
<dbReference type="GeneID" id="136815512"/>
<dbReference type="SUPFAM" id="SSF48264">
    <property type="entry name" value="Cytochrome P450"/>
    <property type="match status" value="1"/>
</dbReference>
<organism evidence="16 17">
    <name type="scientific">Clytia hemisphaerica</name>
    <dbReference type="NCBI Taxonomy" id="252671"/>
    <lineage>
        <taxon>Eukaryota</taxon>
        <taxon>Metazoa</taxon>
        <taxon>Cnidaria</taxon>
        <taxon>Hydrozoa</taxon>
        <taxon>Hydroidolina</taxon>
        <taxon>Leptothecata</taxon>
        <taxon>Obeliida</taxon>
        <taxon>Clytiidae</taxon>
        <taxon>Clytia</taxon>
    </lineage>
</organism>
<dbReference type="GO" id="GO:0042446">
    <property type="term" value="P:hormone biosynthetic process"/>
    <property type="evidence" value="ECO:0007669"/>
    <property type="project" value="TreeGrafter"/>
</dbReference>
<dbReference type="PRINTS" id="PR00463">
    <property type="entry name" value="EP450I"/>
</dbReference>
<accession>A0A7M5WX57</accession>
<keyword evidence="10 13" id="KW-0408">Iron</keyword>
<evidence type="ECO:0000256" key="1">
    <source>
        <dbReference type="ARBA" id="ARBA00001971"/>
    </source>
</evidence>
<name>A0A7M5WX57_9CNID</name>
<dbReference type="PROSITE" id="PS00086">
    <property type="entry name" value="CYTOCHROME_P450"/>
    <property type="match status" value="1"/>
</dbReference>
<evidence type="ECO:0000256" key="13">
    <source>
        <dbReference type="PIRSR" id="PIRSR602401-1"/>
    </source>
</evidence>
<evidence type="ECO:0000313" key="16">
    <source>
        <dbReference type="EnsemblMetazoa" id="CLYHEMP014546.1"/>
    </source>
</evidence>
<dbReference type="GO" id="GO:0020037">
    <property type="term" value="F:heme binding"/>
    <property type="evidence" value="ECO:0007669"/>
    <property type="project" value="InterPro"/>
</dbReference>
<dbReference type="RefSeq" id="XP_066928071.1">
    <property type="nucleotide sequence ID" value="XM_067071970.1"/>
</dbReference>
<dbReference type="GO" id="GO:0005506">
    <property type="term" value="F:iron ion binding"/>
    <property type="evidence" value="ECO:0007669"/>
    <property type="project" value="InterPro"/>
</dbReference>
<dbReference type="EnsemblMetazoa" id="CLYHEMT014546.1">
    <property type="protein sequence ID" value="CLYHEMP014546.1"/>
    <property type="gene ID" value="CLYHEMG014546"/>
</dbReference>
<evidence type="ECO:0000256" key="7">
    <source>
        <dbReference type="ARBA" id="ARBA00022824"/>
    </source>
</evidence>
<evidence type="ECO:0000313" key="17">
    <source>
        <dbReference type="Proteomes" id="UP000594262"/>
    </source>
</evidence>
<evidence type="ECO:0000256" key="9">
    <source>
        <dbReference type="ARBA" id="ARBA00023002"/>
    </source>
</evidence>
<keyword evidence="8" id="KW-0492">Microsome</keyword>
<reference evidence="16" key="1">
    <citation type="submission" date="2021-01" db="UniProtKB">
        <authorList>
            <consortium name="EnsemblMetazoa"/>
        </authorList>
    </citation>
    <scope>IDENTIFICATION</scope>
</reference>
<evidence type="ECO:0000256" key="6">
    <source>
        <dbReference type="ARBA" id="ARBA00022723"/>
    </source>
</evidence>
<evidence type="ECO:0000256" key="12">
    <source>
        <dbReference type="ARBA" id="ARBA00023136"/>
    </source>
</evidence>
<comment type="similarity">
    <text evidence="4 14">Belongs to the cytochrome P450 family.</text>
</comment>
<keyword evidence="17" id="KW-1185">Reference proteome</keyword>
<evidence type="ECO:0000256" key="2">
    <source>
        <dbReference type="ARBA" id="ARBA00004174"/>
    </source>
</evidence>
<dbReference type="PANTHER" id="PTHR24289">
    <property type="entry name" value="STEROID 17-ALPHA-HYDROXYLASE/17,20 LYASE"/>
    <property type="match status" value="1"/>
</dbReference>
<dbReference type="AlphaFoldDB" id="A0A7M5WX57"/>
<keyword evidence="6 13" id="KW-0479">Metal-binding</keyword>
<proteinExistence type="inferred from homology"/>
<comment type="subcellular location">
    <subcellularLocation>
        <location evidence="3">Endoplasmic reticulum membrane</location>
        <topology evidence="3">Peripheral membrane protein</topology>
    </subcellularLocation>
    <subcellularLocation>
        <location evidence="2">Microsome membrane</location>
        <topology evidence="2">Peripheral membrane protein</topology>
    </subcellularLocation>
</comment>
<keyword evidence="15" id="KW-0812">Transmembrane</keyword>
<dbReference type="OrthoDB" id="1418422at2759"/>
<dbReference type="GO" id="GO:0042448">
    <property type="term" value="P:progesterone metabolic process"/>
    <property type="evidence" value="ECO:0007669"/>
    <property type="project" value="TreeGrafter"/>
</dbReference>
<dbReference type="Proteomes" id="UP000594262">
    <property type="component" value="Unplaced"/>
</dbReference>
<dbReference type="GO" id="GO:0004508">
    <property type="term" value="F:steroid 17-alpha-monooxygenase activity"/>
    <property type="evidence" value="ECO:0007669"/>
    <property type="project" value="TreeGrafter"/>
</dbReference>
<comment type="cofactor">
    <cofactor evidence="1 13">
        <name>heme</name>
        <dbReference type="ChEBI" id="CHEBI:30413"/>
    </cofactor>
</comment>
<evidence type="ECO:0000256" key="15">
    <source>
        <dbReference type="SAM" id="Phobius"/>
    </source>
</evidence>
<evidence type="ECO:0000256" key="11">
    <source>
        <dbReference type="ARBA" id="ARBA00023033"/>
    </source>
</evidence>
<keyword evidence="12 15" id="KW-0472">Membrane</keyword>
<dbReference type="FunFam" id="1.10.630.10:FF:000238">
    <property type="entry name" value="Cytochrome P450 2A6"/>
    <property type="match status" value="1"/>
</dbReference>
<keyword evidence="9 14" id="KW-0560">Oxidoreductase</keyword>
<dbReference type="InterPro" id="IPR017972">
    <property type="entry name" value="Cyt_P450_CS"/>
</dbReference>
<dbReference type="InterPro" id="IPR036396">
    <property type="entry name" value="Cyt_P450_sf"/>
</dbReference>
<keyword evidence="7" id="KW-0256">Endoplasmic reticulum</keyword>
<evidence type="ECO:0000256" key="14">
    <source>
        <dbReference type="RuleBase" id="RU000461"/>
    </source>
</evidence>
<evidence type="ECO:0000256" key="3">
    <source>
        <dbReference type="ARBA" id="ARBA00004406"/>
    </source>
</evidence>
<dbReference type="InterPro" id="IPR001128">
    <property type="entry name" value="Cyt_P450"/>
</dbReference>
<sequence>MLATILLAIPGFVLLWVLITYVEHLISLRKYPKGPFPLPLIGNILLLSKKPFLDFDEMRKTYGDVFSISFGMKRVVVLNSYESIKEALIQKTTELAGRPQDSIPMKIATYNNKALGIMDYNKKFVFMRKLAYKSLHLYGSGMTKIEEKIVAGIEEMCSMLCKEVDKPIFIRQHLAYSLVNTICHLCFSKKYDSHDPEFQNLLQAIEGTNVGLGLDQAITVFPWLRFFPDSKALKNLKTSTVFIHGYIHRMFEEHKQTLNGEKIRDITDSLLYLSQNKEQWQDAGFEKVTQEQLESIFHTLLFAAIETSLSSLRWFLIYIFHYPEVQREMYQEIVNKVGLKRQTVADDKDNLPYVQAVFLEVHRLASIVPLNVPHKAIVNTSVIGHHIPKDTQVLFNLYSMHYDPTHWDEPEKFKPERWLNADGSLKKEKATHYLPFSAGVRGCLGERMAKMQMFLIVTRLLVNFEVSLAPGESMPDLKAGIMGLTYAPASKFKIVLSPRDRK</sequence>
<evidence type="ECO:0000256" key="8">
    <source>
        <dbReference type="ARBA" id="ARBA00022848"/>
    </source>
</evidence>
<dbReference type="PRINTS" id="PR00385">
    <property type="entry name" value="P450"/>
</dbReference>
<protein>
    <submittedName>
        <fullName evidence="16">Uncharacterized protein</fullName>
    </submittedName>
</protein>
<dbReference type="Pfam" id="PF00067">
    <property type="entry name" value="p450"/>
    <property type="match status" value="1"/>
</dbReference>
<evidence type="ECO:0000256" key="5">
    <source>
        <dbReference type="ARBA" id="ARBA00022617"/>
    </source>
</evidence>
<keyword evidence="11 14" id="KW-0503">Monooxygenase</keyword>
<feature type="transmembrane region" description="Helical" evidence="15">
    <location>
        <begin position="6"/>
        <end position="26"/>
    </location>
</feature>
<evidence type="ECO:0000256" key="10">
    <source>
        <dbReference type="ARBA" id="ARBA00023004"/>
    </source>
</evidence>
<dbReference type="Gene3D" id="1.10.630.10">
    <property type="entry name" value="Cytochrome P450"/>
    <property type="match status" value="1"/>
</dbReference>
<evidence type="ECO:0000256" key="4">
    <source>
        <dbReference type="ARBA" id="ARBA00010617"/>
    </source>
</evidence>
<keyword evidence="15" id="KW-1133">Transmembrane helix</keyword>
<keyword evidence="5 13" id="KW-0349">Heme</keyword>